<dbReference type="RefSeq" id="WP_137101834.1">
    <property type="nucleotide sequence ID" value="NZ_CP039865.1"/>
</dbReference>
<evidence type="ECO:0000313" key="4">
    <source>
        <dbReference type="EMBL" id="QCK88508.1"/>
    </source>
</evidence>
<evidence type="ECO:0000256" key="2">
    <source>
        <dbReference type="PROSITE-ProRule" id="PRU00169"/>
    </source>
</evidence>
<dbReference type="InterPro" id="IPR011006">
    <property type="entry name" value="CheY-like_superfamily"/>
</dbReference>
<dbReference type="OrthoDB" id="7243049at2"/>
<sequence>MSIKAEILVVDDVEAVRASLFEALSAAGYAPTCVGSGSDALAALAHKRFAVAVTDIWMADIDGLKLIKMIRESNRDLPILAMTGGGPRLTIETAGSLAEVWGAERVFVKPFDEDLLIQTIDAIVAKQPH</sequence>
<proteinExistence type="predicted"/>
<reference evidence="4 5" key="1">
    <citation type="submission" date="2019-04" db="EMBL/GenBank/DDBJ databases">
        <title>Phreatobacter aquaticus sp. nov.</title>
        <authorList>
            <person name="Choi A."/>
            <person name="Baek K."/>
        </authorList>
    </citation>
    <scope>NUCLEOTIDE SEQUENCE [LARGE SCALE GENOMIC DNA]</scope>
    <source>
        <strain evidence="4 5">NMCR1094</strain>
    </source>
</reference>
<protein>
    <submittedName>
        <fullName evidence="4">Response regulator</fullName>
    </submittedName>
</protein>
<accession>A0A4D7QLM6</accession>
<evidence type="ECO:0000256" key="1">
    <source>
        <dbReference type="ARBA" id="ARBA00022553"/>
    </source>
</evidence>
<evidence type="ECO:0000259" key="3">
    <source>
        <dbReference type="PROSITE" id="PS50110"/>
    </source>
</evidence>
<keyword evidence="1 2" id="KW-0597">Phosphoprotein</keyword>
<dbReference type="Gene3D" id="3.40.50.2300">
    <property type="match status" value="1"/>
</dbReference>
<feature type="modified residue" description="4-aspartylphosphate" evidence="2">
    <location>
        <position position="55"/>
    </location>
</feature>
<keyword evidence="5" id="KW-1185">Reference proteome</keyword>
<dbReference type="Proteomes" id="UP000298588">
    <property type="component" value="Chromosome"/>
</dbReference>
<organism evidence="4 5">
    <name type="scientific">Phreatobacter aquaticus</name>
    <dbReference type="NCBI Taxonomy" id="2570229"/>
    <lineage>
        <taxon>Bacteria</taxon>
        <taxon>Pseudomonadati</taxon>
        <taxon>Pseudomonadota</taxon>
        <taxon>Alphaproteobacteria</taxon>
        <taxon>Hyphomicrobiales</taxon>
        <taxon>Phreatobacteraceae</taxon>
        <taxon>Phreatobacter</taxon>
    </lineage>
</organism>
<dbReference type="Pfam" id="PF00072">
    <property type="entry name" value="Response_reg"/>
    <property type="match status" value="1"/>
</dbReference>
<dbReference type="GO" id="GO:0000160">
    <property type="term" value="P:phosphorelay signal transduction system"/>
    <property type="evidence" value="ECO:0007669"/>
    <property type="project" value="InterPro"/>
</dbReference>
<dbReference type="SUPFAM" id="SSF52172">
    <property type="entry name" value="CheY-like"/>
    <property type="match status" value="1"/>
</dbReference>
<dbReference type="AlphaFoldDB" id="A0A4D7QLM6"/>
<name>A0A4D7QLM6_9HYPH</name>
<gene>
    <name evidence="4" type="ORF">E8L99_23475</name>
</gene>
<dbReference type="PANTHER" id="PTHR44591">
    <property type="entry name" value="STRESS RESPONSE REGULATOR PROTEIN 1"/>
    <property type="match status" value="1"/>
</dbReference>
<dbReference type="SMART" id="SM00448">
    <property type="entry name" value="REC"/>
    <property type="match status" value="1"/>
</dbReference>
<evidence type="ECO:0000313" key="5">
    <source>
        <dbReference type="Proteomes" id="UP000298588"/>
    </source>
</evidence>
<dbReference type="EMBL" id="CP039865">
    <property type="protein sequence ID" value="QCK88508.1"/>
    <property type="molecule type" value="Genomic_DNA"/>
</dbReference>
<dbReference type="InterPro" id="IPR050595">
    <property type="entry name" value="Bact_response_regulator"/>
</dbReference>
<dbReference type="PANTHER" id="PTHR44591:SF23">
    <property type="entry name" value="CHEY SUBFAMILY"/>
    <property type="match status" value="1"/>
</dbReference>
<dbReference type="InterPro" id="IPR001789">
    <property type="entry name" value="Sig_transdc_resp-reg_receiver"/>
</dbReference>
<dbReference type="KEGG" id="paqt:E8L99_23475"/>
<dbReference type="PROSITE" id="PS50110">
    <property type="entry name" value="RESPONSE_REGULATORY"/>
    <property type="match status" value="1"/>
</dbReference>
<feature type="domain" description="Response regulatory" evidence="3">
    <location>
        <begin position="6"/>
        <end position="124"/>
    </location>
</feature>